<sequence>MTNRRIHTAKFKRDASQLARTSGNLSGTARDLGIHVSLLRKWMNAEQEKGESAFPGQGKQVLTPEQQEIQRLGKENEILRQEREILKKAAAFFAKETTR</sequence>
<dbReference type="GO" id="GO:0004803">
    <property type="term" value="F:transposase activity"/>
    <property type="evidence" value="ECO:0007669"/>
    <property type="project" value="InterPro"/>
</dbReference>
<dbReference type="GO" id="GO:0003677">
    <property type="term" value="F:DNA binding"/>
    <property type="evidence" value="ECO:0007669"/>
    <property type="project" value="InterPro"/>
</dbReference>
<name>A0A1W1UWM7_9DEIO</name>
<evidence type="ECO:0000313" key="1">
    <source>
        <dbReference type="EMBL" id="SMB85399.1"/>
    </source>
</evidence>
<dbReference type="InterPro" id="IPR051839">
    <property type="entry name" value="RD_transcriptional_regulator"/>
</dbReference>
<accession>A0A1W1UWM7</accession>
<dbReference type="Gene3D" id="1.10.10.60">
    <property type="entry name" value="Homeodomain-like"/>
    <property type="match status" value="1"/>
</dbReference>
<dbReference type="SUPFAM" id="SSF46689">
    <property type="entry name" value="Homeodomain-like"/>
    <property type="match status" value="1"/>
</dbReference>
<protein>
    <submittedName>
        <fullName evidence="1">Transposase</fullName>
    </submittedName>
</protein>
<keyword evidence="2" id="KW-1185">Reference proteome</keyword>
<dbReference type="AlphaFoldDB" id="A0A1W1UWM7"/>
<reference evidence="1 2" key="1">
    <citation type="submission" date="2017-04" db="EMBL/GenBank/DDBJ databases">
        <authorList>
            <person name="Afonso C.L."/>
            <person name="Miller P.J."/>
            <person name="Scott M.A."/>
            <person name="Spackman E."/>
            <person name="Goraichik I."/>
            <person name="Dimitrov K.M."/>
            <person name="Suarez D.L."/>
            <person name="Swayne D.E."/>
        </authorList>
    </citation>
    <scope>NUCLEOTIDE SEQUENCE [LARGE SCALE GENOMIC DNA]</scope>
    <source>
        <strain evidence="1 2">KR-140</strain>
    </source>
</reference>
<dbReference type="EMBL" id="FWWU01000008">
    <property type="protein sequence ID" value="SMB85399.1"/>
    <property type="molecule type" value="Genomic_DNA"/>
</dbReference>
<proteinExistence type="predicted"/>
<organism evidence="1 2">
    <name type="scientific">Deinococcus hopiensis KR-140</name>
    <dbReference type="NCBI Taxonomy" id="695939"/>
    <lineage>
        <taxon>Bacteria</taxon>
        <taxon>Thermotogati</taxon>
        <taxon>Deinococcota</taxon>
        <taxon>Deinococci</taxon>
        <taxon>Deinococcales</taxon>
        <taxon>Deinococcaceae</taxon>
        <taxon>Deinococcus</taxon>
    </lineage>
</organism>
<dbReference type="GO" id="GO:0006313">
    <property type="term" value="P:DNA transposition"/>
    <property type="evidence" value="ECO:0007669"/>
    <property type="project" value="InterPro"/>
</dbReference>
<dbReference type="InterPro" id="IPR002514">
    <property type="entry name" value="Transposase_8"/>
</dbReference>
<dbReference type="PANTHER" id="PTHR33215:SF13">
    <property type="entry name" value="PROTEIN DISTAL ANTENNA"/>
    <property type="match status" value="1"/>
</dbReference>
<dbReference type="InterPro" id="IPR009057">
    <property type="entry name" value="Homeodomain-like_sf"/>
</dbReference>
<dbReference type="PANTHER" id="PTHR33215">
    <property type="entry name" value="PROTEIN DISTAL ANTENNA"/>
    <property type="match status" value="1"/>
</dbReference>
<dbReference type="Pfam" id="PF01527">
    <property type="entry name" value="HTH_Tnp_1"/>
    <property type="match status" value="1"/>
</dbReference>
<evidence type="ECO:0000313" key="2">
    <source>
        <dbReference type="Proteomes" id="UP000192582"/>
    </source>
</evidence>
<dbReference type="STRING" id="695939.SAMN00790413_03387"/>
<gene>
    <name evidence="1" type="ORF">SAMN00790413_03387</name>
</gene>
<dbReference type="Proteomes" id="UP000192582">
    <property type="component" value="Unassembled WGS sequence"/>
</dbReference>